<protein>
    <submittedName>
        <fullName evidence="2">Uncharacterized protein</fullName>
    </submittedName>
</protein>
<gene>
    <name evidence="2" type="ORF">UR35_C0007G0010</name>
</gene>
<evidence type="ECO:0000256" key="1">
    <source>
        <dbReference type="SAM" id="MobiDB-lite"/>
    </source>
</evidence>
<name>A0A0F9ZKG0_9BACT</name>
<dbReference type="EMBL" id="LBOW01000007">
    <property type="protein sequence ID" value="KKP44594.1"/>
    <property type="molecule type" value="Genomic_DNA"/>
</dbReference>
<sequence>MAVPSYTTDLSSQTISECESNSTPLVFTNIGTGADATETDYFIQKTACVSKPFNITAGGIYVTTSQAITTSGHCFWAWYYFGCPNALLGETSGGMQAMVGQSVSNYDKWDIFGSDTYTYGGWRCVPVDILNIGYDDRVGSGKGSSPYLIFGVYANTSTGIGKGNPLGIDVMRYGRGEMRIAGGSSGDGYATFSGFATENDSINNRWGLFQVIDGAYLWQGLMILGYGALTEFTDSNKNILIANTKKVQSDFNKIEIRNASSIINWTGIQISSLGTTAKGLFVMTDNADVNLDTCTFIDMGTFTFQSNAVSIGTIFRRCELVTQGGAPFTNCTFDSTNDTAKALLSNNPANLSNCNFISSGTKHGVEFNTQGTFTWSGNIFTGYASTDGSTGDEAVYNNCTPYNTGQTHPSSNQDSTLSLRSDAGGTSATGESFAAGATKILSVARFYLKKTGSPTGNATAKIYAVTGSSGSYTPTGTALATSENFNVANLTGSYAMNSFIFKLTNSITLTSTTNYFVVIDVSATTSSAGNTIDVGYENTTPSFATGNAATYAVTGSTWTNQAYDLIFDCYTDGAIILNLSGGGSTPTIRNAIGCSTSISASVNISVYVVDTSNSPLNDVQVAIFRTSDDLEIMNKDTGYDVEGNGYATTTYNGTTPANIYLRVRKASTGTKYIPVSSTGTIQSGSGYSTTITLSIDTNA</sequence>
<dbReference type="AlphaFoldDB" id="A0A0F9ZKG0"/>
<dbReference type="Proteomes" id="UP000034778">
    <property type="component" value="Unassembled WGS sequence"/>
</dbReference>
<organism evidence="2 3">
    <name type="scientific">Candidatus Woesebacteria bacterium GW2011_GWB1_33_22</name>
    <dbReference type="NCBI Taxonomy" id="1618566"/>
    <lineage>
        <taxon>Bacteria</taxon>
        <taxon>Candidatus Woeseibacteriota</taxon>
    </lineage>
</organism>
<dbReference type="STRING" id="1618566.UR35_C0007G0010"/>
<proteinExistence type="predicted"/>
<evidence type="ECO:0000313" key="2">
    <source>
        <dbReference type="EMBL" id="KKP44594.1"/>
    </source>
</evidence>
<feature type="region of interest" description="Disordered" evidence="1">
    <location>
        <begin position="401"/>
        <end position="423"/>
    </location>
</feature>
<accession>A0A0F9ZKG0</accession>
<comment type="caution">
    <text evidence="2">The sequence shown here is derived from an EMBL/GenBank/DDBJ whole genome shotgun (WGS) entry which is preliminary data.</text>
</comment>
<evidence type="ECO:0000313" key="3">
    <source>
        <dbReference type="Proteomes" id="UP000034778"/>
    </source>
</evidence>
<reference evidence="2 3" key="1">
    <citation type="journal article" date="2015" name="Nature">
        <title>rRNA introns, odd ribosomes, and small enigmatic genomes across a large radiation of phyla.</title>
        <authorList>
            <person name="Brown C.T."/>
            <person name="Hug L.A."/>
            <person name="Thomas B.C."/>
            <person name="Sharon I."/>
            <person name="Castelle C.J."/>
            <person name="Singh A."/>
            <person name="Wilkins M.J."/>
            <person name="Williams K.H."/>
            <person name="Banfield J.F."/>
        </authorList>
    </citation>
    <scope>NUCLEOTIDE SEQUENCE [LARGE SCALE GENOMIC DNA]</scope>
</reference>